<dbReference type="OrthoDB" id="3466836at2759"/>
<evidence type="ECO:0000313" key="3">
    <source>
        <dbReference type="EMBL" id="OJJ78320.1"/>
    </source>
</evidence>
<dbReference type="Pfam" id="PF12697">
    <property type="entry name" value="Abhydrolase_6"/>
    <property type="match status" value="1"/>
</dbReference>
<dbReference type="Gene3D" id="3.40.50.1820">
    <property type="entry name" value="alpha/beta hydrolase"/>
    <property type="match status" value="1"/>
</dbReference>
<proteinExistence type="predicted"/>
<evidence type="ECO:0000256" key="1">
    <source>
        <dbReference type="SAM" id="MobiDB-lite"/>
    </source>
</evidence>
<protein>
    <recommendedName>
        <fullName evidence="2">AB hydrolase-1 domain-containing protein</fullName>
    </recommendedName>
</protein>
<feature type="domain" description="AB hydrolase-1" evidence="2">
    <location>
        <begin position="41"/>
        <end position="318"/>
    </location>
</feature>
<dbReference type="InterPro" id="IPR029058">
    <property type="entry name" value="AB_hydrolase_fold"/>
</dbReference>
<dbReference type="VEuPathDB" id="FungiDB:ASPBRDRAFT_37537"/>
<evidence type="ECO:0000259" key="2">
    <source>
        <dbReference type="Pfam" id="PF12697"/>
    </source>
</evidence>
<dbReference type="SUPFAM" id="SSF53474">
    <property type="entry name" value="alpha/beta-Hydrolases"/>
    <property type="match status" value="1"/>
</dbReference>
<dbReference type="RefSeq" id="XP_067485567.1">
    <property type="nucleotide sequence ID" value="XM_067623749.1"/>
</dbReference>
<dbReference type="GeneID" id="93576237"/>
<name>A0A1L9V329_ASPBC</name>
<dbReference type="OMA" id="QSTHPHN"/>
<keyword evidence="4" id="KW-1185">Reference proteome</keyword>
<evidence type="ECO:0000313" key="4">
    <source>
        <dbReference type="Proteomes" id="UP000184499"/>
    </source>
</evidence>
<gene>
    <name evidence="3" type="ORF">ASPBRDRAFT_37537</name>
</gene>
<dbReference type="Proteomes" id="UP000184499">
    <property type="component" value="Unassembled WGS sequence"/>
</dbReference>
<feature type="region of interest" description="Disordered" evidence="1">
    <location>
        <begin position="78"/>
        <end position="101"/>
    </location>
</feature>
<reference evidence="4" key="1">
    <citation type="journal article" date="2017" name="Genome Biol.">
        <title>Comparative genomics reveals high biological diversity and specific adaptations in the industrially and medically important fungal genus Aspergillus.</title>
        <authorList>
            <person name="de Vries R.P."/>
            <person name="Riley R."/>
            <person name="Wiebenga A."/>
            <person name="Aguilar-Osorio G."/>
            <person name="Amillis S."/>
            <person name="Uchima C.A."/>
            <person name="Anderluh G."/>
            <person name="Asadollahi M."/>
            <person name="Askin M."/>
            <person name="Barry K."/>
            <person name="Battaglia E."/>
            <person name="Bayram O."/>
            <person name="Benocci T."/>
            <person name="Braus-Stromeyer S.A."/>
            <person name="Caldana C."/>
            <person name="Canovas D."/>
            <person name="Cerqueira G.C."/>
            <person name="Chen F."/>
            <person name="Chen W."/>
            <person name="Choi C."/>
            <person name="Clum A."/>
            <person name="Dos Santos R.A."/>
            <person name="Damasio A.R."/>
            <person name="Diallinas G."/>
            <person name="Emri T."/>
            <person name="Fekete E."/>
            <person name="Flipphi M."/>
            <person name="Freyberg S."/>
            <person name="Gallo A."/>
            <person name="Gournas C."/>
            <person name="Habgood R."/>
            <person name="Hainaut M."/>
            <person name="Harispe M.L."/>
            <person name="Henrissat B."/>
            <person name="Hilden K.S."/>
            <person name="Hope R."/>
            <person name="Hossain A."/>
            <person name="Karabika E."/>
            <person name="Karaffa L."/>
            <person name="Karanyi Z."/>
            <person name="Krasevec N."/>
            <person name="Kuo A."/>
            <person name="Kusch H."/>
            <person name="LaButti K."/>
            <person name="Lagendijk E.L."/>
            <person name="Lapidus A."/>
            <person name="Levasseur A."/>
            <person name="Lindquist E."/>
            <person name="Lipzen A."/>
            <person name="Logrieco A.F."/>
            <person name="MacCabe A."/>
            <person name="Maekelae M.R."/>
            <person name="Malavazi I."/>
            <person name="Melin P."/>
            <person name="Meyer V."/>
            <person name="Mielnichuk N."/>
            <person name="Miskei M."/>
            <person name="Molnar A.P."/>
            <person name="Mule G."/>
            <person name="Ngan C.Y."/>
            <person name="Orejas M."/>
            <person name="Orosz E."/>
            <person name="Ouedraogo J.P."/>
            <person name="Overkamp K.M."/>
            <person name="Park H.-S."/>
            <person name="Perrone G."/>
            <person name="Piumi F."/>
            <person name="Punt P.J."/>
            <person name="Ram A.F."/>
            <person name="Ramon A."/>
            <person name="Rauscher S."/>
            <person name="Record E."/>
            <person name="Riano-Pachon D.M."/>
            <person name="Robert V."/>
            <person name="Roehrig J."/>
            <person name="Ruller R."/>
            <person name="Salamov A."/>
            <person name="Salih N.S."/>
            <person name="Samson R.A."/>
            <person name="Sandor E."/>
            <person name="Sanguinetti M."/>
            <person name="Schuetze T."/>
            <person name="Sepcic K."/>
            <person name="Shelest E."/>
            <person name="Sherlock G."/>
            <person name="Sophianopoulou V."/>
            <person name="Squina F.M."/>
            <person name="Sun H."/>
            <person name="Susca A."/>
            <person name="Todd R.B."/>
            <person name="Tsang A."/>
            <person name="Unkles S.E."/>
            <person name="van de Wiele N."/>
            <person name="van Rossen-Uffink D."/>
            <person name="Oliveira J.V."/>
            <person name="Vesth T.C."/>
            <person name="Visser J."/>
            <person name="Yu J.-H."/>
            <person name="Zhou M."/>
            <person name="Andersen M.R."/>
            <person name="Archer D.B."/>
            <person name="Baker S.E."/>
            <person name="Benoit I."/>
            <person name="Brakhage A.A."/>
            <person name="Braus G.H."/>
            <person name="Fischer R."/>
            <person name="Frisvad J.C."/>
            <person name="Goldman G.H."/>
            <person name="Houbraken J."/>
            <person name="Oakley B."/>
            <person name="Pocsi I."/>
            <person name="Scazzocchio C."/>
            <person name="Seiboth B."/>
            <person name="vanKuyk P.A."/>
            <person name="Wortman J."/>
            <person name="Dyer P.S."/>
            <person name="Grigoriev I.V."/>
        </authorList>
    </citation>
    <scope>NUCLEOTIDE SEQUENCE [LARGE SCALE GENOMIC DNA]</scope>
    <source>
        <strain evidence="4">CBS 101740 / IMI 381727 / IBT 21946</strain>
    </source>
</reference>
<organism evidence="3 4">
    <name type="scientific">Aspergillus brasiliensis (strain CBS 101740 / IMI 381727 / IBT 21946)</name>
    <dbReference type="NCBI Taxonomy" id="767769"/>
    <lineage>
        <taxon>Eukaryota</taxon>
        <taxon>Fungi</taxon>
        <taxon>Dikarya</taxon>
        <taxon>Ascomycota</taxon>
        <taxon>Pezizomycotina</taxon>
        <taxon>Eurotiomycetes</taxon>
        <taxon>Eurotiomycetidae</taxon>
        <taxon>Eurotiales</taxon>
        <taxon>Aspergillaceae</taxon>
        <taxon>Aspergillus</taxon>
        <taxon>Aspergillus subgen. Circumdati</taxon>
    </lineage>
</organism>
<dbReference type="EMBL" id="KV878679">
    <property type="protein sequence ID" value="OJJ78320.1"/>
    <property type="molecule type" value="Genomic_DNA"/>
</dbReference>
<dbReference type="InterPro" id="IPR000073">
    <property type="entry name" value="AB_hydrolase_1"/>
</dbReference>
<accession>A0A1L9V329</accession>
<sequence>MTTTSTPTPTTNLITLPTKPTAQLSYTFYPSTSQSPSKTLLIFLNGLAAPQTSWTPVIHHLQSTHPHNLPAILTYDRYGQGQTPSRDPADQDAPDPSHGHDILSALDDLHQLIQQITKLHLQLRTTTTSTSDLNLILVGNSLGCALARLYAQTYPGTVSALLLLDSILANLDWVSVIPDPTASDFVPPQGEGDDISAQDLIMVRAIAAKVFHPSVGSKEGLSRRNLAELLPESDGPRLVGTDSGKGPWVTVIGHDGKAFAEESVRMTGGKVSGRVFEVYVTPFWEKYHRGLLGITDEERGRGPLVAEGAGHVIQLGNPGIVGQELGRLLDKVIE</sequence>
<dbReference type="AlphaFoldDB" id="A0A1L9V329"/>